<evidence type="ECO:0000259" key="10">
    <source>
        <dbReference type="PROSITE" id="PS51085"/>
    </source>
</evidence>
<dbReference type="PANTHER" id="PTHR43112:SF3">
    <property type="entry name" value="FERREDOXIN-2, CHLOROPLASTIC"/>
    <property type="match status" value="1"/>
</dbReference>
<dbReference type="Pfam" id="PF00111">
    <property type="entry name" value="Fer2"/>
    <property type="match status" value="1"/>
</dbReference>
<evidence type="ECO:0000256" key="8">
    <source>
        <dbReference type="ARBA" id="ARBA00034078"/>
    </source>
</evidence>
<dbReference type="GO" id="GO:0022900">
    <property type="term" value="P:electron transport chain"/>
    <property type="evidence" value="ECO:0007669"/>
    <property type="project" value="InterPro"/>
</dbReference>
<protein>
    <submittedName>
        <fullName evidence="11">Ferredoxin [2Fe-2S]</fullName>
    </submittedName>
</protein>
<dbReference type="OrthoDB" id="235534at2157"/>
<gene>
    <name evidence="11" type="ORF">SAMN05216388_101198</name>
</gene>
<organism evidence="11 12">
    <name type="scientific">Halorientalis persicus</name>
    <dbReference type="NCBI Taxonomy" id="1367881"/>
    <lineage>
        <taxon>Archaea</taxon>
        <taxon>Methanobacteriati</taxon>
        <taxon>Methanobacteriota</taxon>
        <taxon>Stenosarchaea group</taxon>
        <taxon>Halobacteria</taxon>
        <taxon>Halobacteriales</taxon>
        <taxon>Haloarculaceae</taxon>
        <taxon>Halorientalis</taxon>
    </lineage>
</organism>
<dbReference type="EMBL" id="FOCX01000011">
    <property type="protein sequence ID" value="SEO34818.1"/>
    <property type="molecule type" value="Genomic_DNA"/>
</dbReference>
<dbReference type="PANTHER" id="PTHR43112">
    <property type="entry name" value="FERREDOXIN"/>
    <property type="match status" value="1"/>
</dbReference>
<keyword evidence="2" id="KW-0813">Transport</keyword>
<evidence type="ECO:0000256" key="2">
    <source>
        <dbReference type="ARBA" id="ARBA00022448"/>
    </source>
</evidence>
<dbReference type="NCBIfam" id="TIGR02008">
    <property type="entry name" value="fdx_plant"/>
    <property type="match status" value="1"/>
</dbReference>
<dbReference type="InterPro" id="IPR012675">
    <property type="entry name" value="Beta-grasp_dom_sf"/>
</dbReference>
<sequence>MVDAGILTGAFLTLVAVALHYSKGTGWEANEDISQEVLEKRAESVPETEFPEPMNRSIGGGGVAAGAVAGGSEGELAEGGEDEEDEGFDPDAIADDEVETYEIEFAKEGETIEIANNENILDIGEDKGWDLPYACREGSCLSCAGHIEEGPADEYIRHSNNDTLNEEEMDNGYCLTCTAYPTDSFTLETGEQP</sequence>
<reference evidence="12" key="1">
    <citation type="submission" date="2016-10" db="EMBL/GenBank/DDBJ databases">
        <authorList>
            <person name="Varghese N."/>
            <person name="Submissions S."/>
        </authorList>
    </citation>
    <scope>NUCLEOTIDE SEQUENCE [LARGE SCALE GENOMIC DNA]</scope>
    <source>
        <strain evidence="12">IBRC-M 10043</strain>
    </source>
</reference>
<dbReference type="CDD" id="cd00207">
    <property type="entry name" value="fer2"/>
    <property type="match status" value="1"/>
</dbReference>
<dbReference type="RefSeq" id="WP_092660745.1">
    <property type="nucleotide sequence ID" value="NZ_FOCX01000011.1"/>
</dbReference>
<evidence type="ECO:0000256" key="7">
    <source>
        <dbReference type="ARBA" id="ARBA00023014"/>
    </source>
</evidence>
<dbReference type="InterPro" id="IPR036010">
    <property type="entry name" value="2Fe-2S_ferredoxin-like_sf"/>
</dbReference>
<evidence type="ECO:0000313" key="12">
    <source>
        <dbReference type="Proteomes" id="UP000198775"/>
    </source>
</evidence>
<dbReference type="Proteomes" id="UP000198775">
    <property type="component" value="Unassembled WGS sequence"/>
</dbReference>
<dbReference type="InterPro" id="IPR010241">
    <property type="entry name" value="Fd_pln"/>
</dbReference>
<evidence type="ECO:0000256" key="1">
    <source>
        <dbReference type="ARBA" id="ARBA00007874"/>
    </source>
</evidence>
<evidence type="ECO:0000256" key="6">
    <source>
        <dbReference type="ARBA" id="ARBA00023004"/>
    </source>
</evidence>
<evidence type="ECO:0000256" key="9">
    <source>
        <dbReference type="SAM" id="MobiDB-lite"/>
    </source>
</evidence>
<dbReference type="GO" id="GO:0051537">
    <property type="term" value="F:2 iron, 2 sulfur cluster binding"/>
    <property type="evidence" value="ECO:0007669"/>
    <property type="project" value="UniProtKB-KW"/>
</dbReference>
<evidence type="ECO:0000256" key="5">
    <source>
        <dbReference type="ARBA" id="ARBA00022982"/>
    </source>
</evidence>
<keyword evidence="4" id="KW-0479">Metal-binding</keyword>
<comment type="cofactor">
    <cofactor evidence="8">
        <name>[2Fe-2S] cluster</name>
        <dbReference type="ChEBI" id="CHEBI:190135"/>
    </cofactor>
</comment>
<dbReference type="PROSITE" id="PS51085">
    <property type="entry name" value="2FE2S_FER_2"/>
    <property type="match status" value="1"/>
</dbReference>
<dbReference type="AlphaFoldDB" id="A0A1H8NZS6"/>
<name>A0A1H8NZS6_9EURY</name>
<evidence type="ECO:0000256" key="3">
    <source>
        <dbReference type="ARBA" id="ARBA00022714"/>
    </source>
</evidence>
<accession>A0A1H8NZS6</accession>
<evidence type="ECO:0000313" key="11">
    <source>
        <dbReference type="EMBL" id="SEO34818.1"/>
    </source>
</evidence>
<proteinExistence type="inferred from homology"/>
<keyword evidence="6" id="KW-0408">Iron</keyword>
<feature type="compositionally biased region" description="Gly residues" evidence="9">
    <location>
        <begin position="58"/>
        <end position="73"/>
    </location>
</feature>
<feature type="compositionally biased region" description="Acidic residues" evidence="9">
    <location>
        <begin position="75"/>
        <end position="90"/>
    </location>
</feature>
<dbReference type="SUPFAM" id="SSF54292">
    <property type="entry name" value="2Fe-2S ferredoxin-like"/>
    <property type="match status" value="1"/>
</dbReference>
<dbReference type="InterPro" id="IPR001041">
    <property type="entry name" value="2Fe-2S_ferredoxin-type"/>
</dbReference>
<keyword evidence="7" id="KW-0411">Iron-sulfur</keyword>
<dbReference type="GO" id="GO:0046872">
    <property type="term" value="F:metal ion binding"/>
    <property type="evidence" value="ECO:0007669"/>
    <property type="project" value="UniProtKB-KW"/>
</dbReference>
<keyword evidence="12" id="KW-1185">Reference proteome</keyword>
<feature type="domain" description="2Fe-2S ferredoxin-type" evidence="10">
    <location>
        <begin position="101"/>
        <end position="193"/>
    </location>
</feature>
<keyword evidence="3" id="KW-0001">2Fe-2S</keyword>
<dbReference type="Gene3D" id="3.10.20.30">
    <property type="match status" value="1"/>
</dbReference>
<evidence type="ECO:0000256" key="4">
    <source>
        <dbReference type="ARBA" id="ARBA00022723"/>
    </source>
</evidence>
<dbReference type="GO" id="GO:0009055">
    <property type="term" value="F:electron transfer activity"/>
    <property type="evidence" value="ECO:0007669"/>
    <property type="project" value="InterPro"/>
</dbReference>
<comment type="similarity">
    <text evidence="1">Belongs to the 2Fe2S plant-type ferredoxin family.</text>
</comment>
<feature type="region of interest" description="Disordered" evidence="9">
    <location>
        <begin position="40"/>
        <end position="90"/>
    </location>
</feature>
<keyword evidence="5" id="KW-0249">Electron transport</keyword>